<organism evidence="2 3">
    <name type="scientific">Litoreibacter janthinus</name>
    <dbReference type="NCBI Taxonomy" id="670154"/>
    <lineage>
        <taxon>Bacteria</taxon>
        <taxon>Pseudomonadati</taxon>
        <taxon>Pseudomonadota</taxon>
        <taxon>Alphaproteobacteria</taxon>
        <taxon>Rhodobacterales</taxon>
        <taxon>Roseobacteraceae</taxon>
        <taxon>Litoreibacter</taxon>
    </lineage>
</organism>
<feature type="domain" description="NAD-dependent epimerase/dehydratase" evidence="1">
    <location>
        <begin position="4"/>
        <end position="226"/>
    </location>
</feature>
<evidence type="ECO:0000259" key="1">
    <source>
        <dbReference type="Pfam" id="PF01370"/>
    </source>
</evidence>
<dbReference type="PANTHER" id="PTHR43245:SF52">
    <property type="entry name" value="NAD-DEPENDENT EPIMERASE_DEHYDRATASE"/>
    <property type="match status" value="1"/>
</dbReference>
<dbReference type="SUPFAM" id="SSF51735">
    <property type="entry name" value="NAD(P)-binding Rossmann-fold domains"/>
    <property type="match status" value="1"/>
</dbReference>
<evidence type="ECO:0000313" key="3">
    <source>
        <dbReference type="Proteomes" id="UP000199658"/>
    </source>
</evidence>
<protein>
    <submittedName>
        <fullName evidence="2">UDP-glucose 4-epimerase</fullName>
    </submittedName>
</protein>
<evidence type="ECO:0000313" key="2">
    <source>
        <dbReference type="EMBL" id="SFR50882.1"/>
    </source>
</evidence>
<dbReference type="Proteomes" id="UP000199658">
    <property type="component" value="Unassembled WGS sequence"/>
</dbReference>
<name>A0A1I6H8V5_9RHOB</name>
<dbReference type="STRING" id="670154.SAMN04488002_2686"/>
<dbReference type="PANTHER" id="PTHR43245">
    <property type="entry name" value="BIFUNCTIONAL POLYMYXIN RESISTANCE PROTEIN ARNA"/>
    <property type="match status" value="1"/>
</dbReference>
<gene>
    <name evidence="2" type="ORF">SAMN04488002_2686</name>
</gene>
<reference evidence="3" key="1">
    <citation type="submission" date="2016-10" db="EMBL/GenBank/DDBJ databases">
        <authorList>
            <person name="Varghese N."/>
            <person name="Submissions S."/>
        </authorList>
    </citation>
    <scope>NUCLEOTIDE SEQUENCE [LARGE SCALE GENOMIC DNA]</scope>
    <source>
        <strain evidence="3">DSM 26921</strain>
    </source>
</reference>
<dbReference type="Gene3D" id="3.40.50.720">
    <property type="entry name" value="NAD(P)-binding Rossmann-like Domain"/>
    <property type="match status" value="1"/>
</dbReference>
<keyword evidence="3" id="KW-1185">Reference proteome</keyword>
<dbReference type="Pfam" id="PF01370">
    <property type="entry name" value="Epimerase"/>
    <property type="match status" value="1"/>
</dbReference>
<dbReference type="AlphaFoldDB" id="A0A1I6H8V5"/>
<proteinExistence type="predicted"/>
<dbReference type="RefSeq" id="WP_090217662.1">
    <property type="nucleotide sequence ID" value="NZ_FOYO01000001.1"/>
</dbReference>
<sequence length="311" mass="33642">MTRILITGAAGAVGQALMQELAGTGHEVIATDLRRPTLPDGVRFEVLDVTTDAPDHVIGAVKPDTVVHLASIVSPPKNSTREFEYDVDVNGSRAVIGACVTHGVGRIVVTSSGAAYGYHADNAVPLTETDPIRGNEAFPYSHHKRLVEEMLAEARRDHPELQQVILRVGTVLGAGVENQITALFRSPKLLMLRGYESPFVFIWTKDLARILLRAATNGPAGIFNVAGDGALGLPDLAKAMGKPLRQLPAWLIEAALRVAKPLGLARYGPEQVRFLKYRPVLDNTALKQDFGYTPELTSAEVFELWKRAAGL</sequence>
<dbReference type="OrthoDB" id="9801056at2"/>
<dbReference type="InterPro" id="IPR036291">
    <property type="entry name" value="NAD(P)-bd_dom_sf"/>
</dbReference>
<dbReference type="EMBL" id="FOYO01000001">
    <property type="protein sequence ID" value="SFR50882.1"/>
    <property type="molecule type" value="Genomic_DNA"/>
</dbReference>
<dbReference type="InterPro" id="IPR001509">
    <property type="entry name" value="Epimerase_deHydtase"/>
</dbReference>
<accession>A0A1I6H8V5</accession>
<dbReference type="InterPro" id="IPR050177">
    <property type="entry name" value="Lipid_A_modif_metabolic_enz"/>
</dbReference>
<dbReference type="CDD" id="cd05240">
    <property type="entry name" value="UDP_G4E_3_SDR_e"/>
    <property type="match status" value="1"/>
</dbReference>